<dbReference type="GO" id="GO:0000105">
    <property type="term" value="P:L-histidine biosynthetic process"/>
    <property type="evidence" value="ECO:0007669"/>
    <property type="project" value="UniProtKB-UniRule"/>
</dbReference>
<comment type="similarity">
    <text evidence="2 8">Belongs to the PHP hydrolase family. HisK subfamily.</text>
</comment>
<dbReference type="EC" id="3.1.3.15" evidence="3 8"/>
<keyword evidence="6 8" id="KW-0368">Histidine biosynthesis</keyword>
<reference evidence="10 11" key="2">
    <citation type="journal article" date="2015" name="Genome Announc.">
        <title>Complete Genome Sequence of Coriobacteriaceae Strain 68-1-3, a Novel Mucus-Degrading Isolate from the Swine Intestinal Tract.</title>
        <authorList>
            <person name="Looft T."/>
            <person name="Bayles D.O."/>
            <person name="Alt D.P."/>
            <person name="Stanton T.B."/>
        </authorList>
    </citation>
    <scope>NUCLEOTIDE SEQUENCE [LARGE SCALE GENOMIC DNA]</scope>
    <source>
        <strain evidence="10 11">68-1-3</strain>
    </source>
</reference>
<dbReference type="InterPro" id="IPR003141">
    <property type="entry name" value="Pol/His_phosphatase_N"/>
</dbReference>
<dbReference type="NCBIfam" id="TIGR01856">
    <property type="entry name" value="hisJ_fam"/>
    <property type="match status" value="1"/>
</dbReference>
<gene>
    <name evidence="10" type="ORF">JI75_03240</name>
</gene>
<accession>A0A0A8B4S2</accession>
<dbReference type="EMBL" id="CP009302">
    <property type="protein sequence ID" value="AJC11828.1"/>
    <property type="molecule type" value="Genomic_DNA"/>
</dbReference>
<name>A0A0A8B4S2_9ACTN</name>
<dbReference type="HOGENOM" id="CLU_054611_2_0_11"/>
<evidence type="ECO:0000313" key="10">
    <source>
        <dbReference type="EMBL" id="AJC11828.1"/>
    </source>
</evidence>
<evidence type="ECO:0000256" key="2">
    <source>
        <dbReference type="ARBA" id="ARBA00009152"/>
    </source>
</evidence>
<comment type="pathway">
    <text evidence="1 8">Amino-acid biosynthesis; L-histidine biosynthesis; L-histidine from 5-phospho-alpha-D-ribose 1-diphosphate: step 8/9.</text>
</comment>
<evidence type="ECO:0000256" key="3">
    <source>
        <dbReference type="ARBA" id="ARBA00013085"/>
    </source>
</evidence>
<dbReference type="Proteomes" id="UP000031121">
    <property type="component" value="Chromosome"/>
</dbReference>
<evidence type="ECO:0000259" key="9">
    <source>
        <dbReference type="SMART" id="SM00481"/>
    </source>
</evidence>
<protein>
    <recommendedName>
        <fullName evidence="3 8">Histidinol-phosphatase</fullName>
        <shortName evidence="8">HolPase</shortName>
        <ecNumber evidence="3 8">3.1.3.15</ecNumber>
    </recommendedName>
</protein>
<comment type="catalytic activity">
    <reaction evidence="7 8">
        <text>L-histidinol phosphate + H2O = L-histidinol + phosphate</text>
        <dbReference type="Rhea" id="RHEA:14465"/>
        <dbReference type="ChEBI" id="CHEBI:15377"/>
        <dbReference type="ChEBI" id="CHEBI:43474"/>
        <dbReference type="ChEBI" id="CHEBI:57699"/>
        <dbReference type="ChEBI" id="CHEBI:57980"/>
        <dbReference type="EC" id="3.1.3.15"/>
    </reaction>
</comment>
<organism evidence="10 11">
    <name type="scientific">Berryella intestinalis</name>
    <dbReference type="NCBI Taxonomy" id="1531429"/>
    <lineage>
        <taxon>Bacteria</taxon>
        <taxon>Bacillati</taxon>
        <taxon>Actinomycetota</taxon>
        <taxon>Coriobacteriia</taxon>
        <taxon>Eggerthellales</taxon>
        <taxon>Eggerthellaceae</taxon>
        <taxon>Berryella</taxon>
    </lineage>
</organism>
<dbReference type="GO" id="GO:0005737">
    <property type="term" value="C:cytoplasm"/>
    <property type="evidence" value="ECO:0007669"/>
    <property type="project" value="TreeGrafter"/>
</dbReference>
<dbReference type="Gene3D" id="3.20.20.140">
    <property type="entry name" value="Metal-dependent hydrolases"/>
    <property type="match status" value="1"/>
</dbReference>
<dbReference type="STRING" id="1531429.JI75_03240"/>
<dbReference type="PROSITE" id="PS00228">
    <property type="entry name" value="TUBULIN_B_AUTOREG"/>
    <property type="match status" value="1"/>
</dbReference>
<dbReference type="PANTHER" id="PTHR21039">
    <property type="entry name" value="HISTIDINOL PHOSPHATASE-RELATED"/>
    <property type="match status" value="1"/>
</dbReference>
<evidence type="ECO:0000256" key="5">
    <source>
        <dbReference type="ARBA" id="ARBA00022801"/>
    </source>
</evidence>
<dbReference type="InterPro" id="IPR016195">
    <property type="entry name" value="Pol/histidinol_Pase-like"/>
</dbReference>
<dbReference type="InterPro" id="IPR010140">
    <property type="entry name" value="Histidinol_P_phosphatase_HisJ"/>
</dbReference>
<dbReference type="GO" id="GO:0004401">
    <property type="term" value="F:histidinol-phosphatase activity"/>
    <property type="evidence" value="ECO:0007669"/>
    <property type="project" value="UniProtKB-UniRule"/>
</dbReference>
<evidence type="ECO:0000256" key="6">
    <source>
        <dbReference type="ARBA" id="ARBA00023102"/>
    </source>
</evidence>
<feature type="domain" description="Polymerase/histidinol phosphatase N-terminal" evidence="9">
    <location>
        <begin position="5"/>
        <end position="90"/>
    </location>
</feature>
<evidence type="ECO:0000256" key="7">
    <source>
        <dbReference type="ARBA" id="ARBA00049158"/>
    </source>
</evidence>
<keyword evidence="5 8" id="KW-0378">Hydrolase</keyword>
<dbReference type="PANTHER" id="PTHR21039:SF0">
    <property type="entry name" value="HISTIDINOL-PHOSPHATASE"/>
    <property type="match status" value="1"/>
</dbReference>
<evidence type="ECO:0000256" key="4">
    <source>
        <dbReference type="ARBA" id="ARBA00022605"/>
    </source>
</evidence>
<dbReference type="AlphaFoldDB" id="A0A0A8B4S2"/>
<reference evidence="11" key="1">
    <citation type="submission" date="2014-08" db="EMBL/GenBank/DDBJ databases">
        <title>Coriobacteriaceae sp. complete genome.</title>
        <authorList>
            <person name="Looft T."/>
            <person name="Bayles D.O."/>
            <person name="Stanton T.B."/>
        </authorList>
    </citation>
    <scope>NUCLEOTIDE SEQUENCE [LARGE SCALE GENOMIC DNA]</scope>
    <source>
        <strain evidence="11">68-1-3</strain>
    </source>
</reference>
<dbReference type="Pfam" id="PF02811">
    <property type="entry name" value="PHP"/>
    <property type="match status" value="1"/>
</dbReference>
<dbReference type="InterPro" id="IPR004013">
    <property type="entry name" value="PHP_dom"/>
</dbReference>
<dbReference type="KEGG" id="cbac:JI75_03240"/>
<dbReference type="NCBIfam" id="NF005596">
    <property type="entry name" value="PRK07328.1"/>
    <property type="match status" value="1"/>
</dbReference>
<evidence type="ECO:0000313" key="11">
    <source>
        <dbReference type="Proteomes" id="UP000031121"/>
    </source>
</evidence>
<dbReference type="SUPFAM" id="SSF89550">
    <property type="entry name" value="PHP domain-like"/>
    <property type="match status" value="1"/>
</dbReference>
<dbReference type="UniPathway" id="UPA00031">
    <property type="reaction ID" value="UER00013"/>
</dbReference>
<proteinExistence type="inferred from homology"/>
<dbReference type="SMART" id="SM00481">
    <property type="entry name" value="POLIIIAc"/>
    <property type="match status" value="1"/>
</dbReference>
<dbReference type="InterPro" id="IPR013838">
    <property type="entry name" value="Beta-tubulin_BS"/>
</dbReference>
<keyword evidence="4 8" id="KW-0028">Amino-acid biosynthesis</keyword>
<dbReference type="OrthoDB" id="6637113at2"/>
<dbReference type="Pfam" id="PF13263">
    <property type="entry name" value="PHP_C"/>
    <property type="match status" value="1"/>
</dbReference>
<keyword evidence="11" id="KW-1185">Reference proteome</keyword>
<evidence type="ECO:0000256" key="1">
    <source>
        <dbReference type="ARBA" id="ARBA00004970"/>
    </source>
</evidence>
<sequence length="273" mass="29920">MRELVDAHTHTELCGHATGSVSDLVRAACARGVSTLGITEHYPLSPAFDPNGDSAMPASELPSYLEAIERARVEHPGIEILAGCEFDWLGEADDRGIEPADLERFELVCASVHFIGTWPIDHPDLSMERWEVRGEADGIWRDYFSLWCDAAACTRLPFHVMCHPDLVKKFGIYPSFRVDALYDDAVDAVLASDRMIETNASGTFCPCAEVYPAPDLLKRFASAGVPCTVGSDAHCPENVGRGISEALRSMYAAGYRTVTVPTRDGDRREVELA</sequence>
<evidence type="ECO:0000256" key="8">
    <source>
        <dbReference type="RuleBase" id="RU366003"/>
    </source>
</evidence>
<dbReference type="CDD" id="cd12110">
    <property type="entry name" value="PHP_HisPPase_Hisj_like"/>
    <property type="match status" value="1"/>
</dbReference>